<dbReference type="AlphaFoldDB" id="A0A7L3GLQ6"/>
<evidence type="ECO:0000256" key="7">
    <source>
        <dbReference type="ARBA" id="ARBA00022642"/>
    </source>
</evidence>
<evidence type="ECO:0000259" key="13">
    <source>
        <dbReference type="Pfam" id="PF17767"/>
    </source>
</evidence>
<dbReference type="FunFam" id="3.20.140.10:FF:000012">
    <property type="entry name" value="Nicotinate phosphoribosyltransferase"/>
    <property type="match status" value="1"/>
</dbReference>
<dbReference type="GO" id="GO:0034355">
    <property type="term" value="P:NAD+ biosynthetic process via the salvage pathway"/>
    <property type="evidence" value="ECO:0007669"/>
    <property type="project" value="TreeGrafter"/>
</dbReference>
<keyword evidence="16" id="KW-1185">Reference proteome</keyword>
<proteinExistence type="inferred from homology"/>
<keyword evidence="15" id="KW-0328">Glycosyltransferase</keyword>
<dbReference type="InterPro" id="IPR007229">
    <property type="entry name" value="Nic_PRibTrfase-Fam"/>
</dbReference>
<dbReference type="Gene3D" id="3.20.140.10">
    <property type="entry name" value="nicotinate phosphoribosyltransferase"/>
    <property type="match status" value="1"/>
</dbReference>
<dbReference type="InterPro" id="IPR013785">
    <property type="entry name" value="Aldolase_TIM"/>
</dbReference>
<evidence type="ECO:0000256" key="3">
    <source>
        <dbReference type="ARBA" id="ARBA00013236"/>
    </source>
</evidence>
<evidence type="ECO:0000256" key="8">
    <source>
        <dbReference type="ARBA" id="ARBA00022679"/>
    </source>
</evidence>
<dbReference type="NCBIfam" id="TIGR01513">
    <property type="entry name" value="NAPRTase_put"/>
    <property type="match status" value="1"/>
</dbReference>
<gene>
    <name evidence="15" type="primary">Naprt</name>
    <name evidence="15" type="ORF">ANHRUF_R02025</name>
</gene>
<organism evidence="15 16">
    <name type="scientific">Anhinga rufa</name>
    <name type="common">African darter</name>
    <dbReference type="NCBI Taxonomy" id="317792"/>
    <lineage>
        <taxon>Eukaryota</taxon>
        <taxon>Metazoa</taxon>
        <taxon>Chordata</taxon>
        <taxon>Craniata</taxon>
        <taxon>Vertebrata</taxon>
        <taxon>Euteleostomi</taxon>
        <taxon>Archelosauria</taxon>
        <taxon>Archosauria</taxon>
        <taxon>Dinosauria</taxon>
        <taxon>Saurischia</taxon>
        <taxon>Theropoda</taxon>
        <taxon>Coelurosauria</taxon>
        <taxon>Aves</taxon>
        <taxon>Neognathae</taxon>
        <taxon>Neoaves</taxon>
        <taxon>Aequornithes</taxon>
        <taxon>Suliformes</taxon>
        <taxon>Anhingidae</taxon>
        <taxon>Anhinga</taxon>
    </lineage>
</organism>
<sequence length="434" mass="47573">ADVAYLRSVLPSTTEDAFFDYLATLDASEVTVSAVPEGSIVFARVPFLQVKGPLLVVQLLETSLLCLVSYASLVATNAARFRLLASPDVKLIEMGLRRAQGPDGALSASKYSYIGGFDYTSNVLAGKLYGVPVRGTIAHSFIMSFTSLEEVQPRELPPLAGGEPADLPALAESWLGRDFQGLLDTYCVKRSGLPNFCAVALALHQLGYRAIGLRLDSGDLAQQSKEIRQVLRACAAHFQVPWFETIPIAVSNDISEQSLEEFRREGSEINMIGVGMNLVTCPLQPSLGCVYKLVEVNGSPCFKLTEDEQKMTIPGTKTIYRLYDAAGHPFMDLMALEEEPSPSAGQEVVVRVLGRLGEANKVVPTTVEPLHRTYFRDGQVCEPLPSLPEVRSHAQASLSLLRPVHRQLREPQPYPVRPPHATHCQYTPRNPARR</sequence>
<comment type="catalytic activity">
    <reaction evidence="10 11">
        <text>5-phospho-alpha-D-ribose 1-diphosphate + nicotinate + ATP + H2O = nicotinate beta-D-ribonucleotide + ADP + phosphate + diphosphate</text>
        <dbReference type="Rhea" id="RHEA:36163"/>
        <dbReference type="ChEBI" id="CHEBI:15377"/>
        <dbReference type="ChEBI" id="CHEBI:30616"/>
        <dbReference type="ChEBI" id="CHEBI:32544"/>
        <dbReference type="ChEBI" id="CHEBI:33019"/>
        <dbReference type="ChEBI" id="CHEBI:43474"/>
        <dbReference type="ChEBI" id="CHEBI:57502"/>
        <dbReference type="ChEBI" id="CHEBI:58017"/>
        <dbReference type="ChEBI" id="CHEBI:456216"/>
        <dbReference type="EC" id="6.3.4.21"/>
    </reaction>
</comment>
<dbReference type="Pfam" id="PF17956">
    <property type="entry name" value="NAPRTase_C"/>
    <property type="match status" value="1"/>
</dbReference>
<evidence type="ECO:0000256" key="2">
    <source>
        <dbReference type="ARBA" id="ARBA00010897"/>
    </source>
</evidence>
<feature type="region of interest" description="Disordered" evidence="12">
    <location>
        <begin position="410"/>
        <end position="434"/>
    </location>
</feature>
<dbReference type="InterPro" id="IPR036068">
    <property type="entry name" value="Nicotinate_pribotase-like_C"/>
</dbReference>
<evidence type="ECO:0000313" key="16">
    <source>
        <dbReference type="Proteomes" id="UP000528690"/>
    </source>
</evidence>
<comment type="similarity">
    <text evidence="2 11">Belongs to the NAPRTase family.</text>
</comment>
<evidence type="ECO:0000256" key="12">
    <source>
        <dbReference type="SAM" id="MobiDB-lite"/>
    </source>
</evidence>
<evidence type="ECO:0000256" key="10">
    <source>
        <dbReference type="ARBA" id="ARBA00048668"/>
    </source>
</evidence>
<dbReference type="GO" id="GO:0016757">
    <property type="term" value="F:glycosyltransferase activity"/>
    <property type="evidence" value="ECO:0007669"/>
    <property type="project" value="UniProtKB-KW"/>
</dbReference>
<protein>
    <recommendedName>
        <fullName evidence="4 11">Nicotinate phosphoribosyltransferase</fullName>
        <ecNumber evidence="3 11">6.3.4.21</ecNumber>
    </recommendedName>
</protein>
<feature type="non-terminal residue" evidence="15">
    <location>
        <position position="434"/>
    </location>
</feature>
<evidence type="ECO:0000256" key="11">
    <source>
        <dbReference type="RuleBase" id="RU365100"/>
    </source>
</evidence>
<evidence type="ECO:0000256" key="5">
    <source>
        <dbReference type="ARBA" id="ARBA00022553"/>
    </source>
</evidence>
<evidence type="ECO:0000256" key="1">
    <source>
        <dbReference type="ARBA" id="ARBA00004952"/>
    </source>
</evidence>
<keyword evidence="5" id="KW-0597">Phosphoprotein</keyword>
<comment type="caution">
    <text evidence="15">The sequence shown here is derived from an EMBL/GenBank/DDBJ whole genome shotgun (WGS) entry which is preliminary data.</text>
</comment>
<dbReference type="EMBL" id="VZTV01095291">
    <property type="protein sequence ID" value="NXT94122.1"/>
    <property type="molecule type" value="Genomic_DNA"/>
</dbReference>
<dbReference type="SUPFAM" id="SSF54675">
    <property type="entry name" value="Nicotinate/Quinolinate PRTase N-terminal domain-like"/>
    <property type="match status" value="1"/>
</dbReference>
<dbReference type="Gene3D" id="3.20.20.70">
    <property type="entry name" value="Aldolase class I"/>
    <property type="match status" value="1"/>
</dbReference>
<dbReference type="PIRSF" id="PIRSF000484">
    <property type="entry name" value="NAPRT"/>
    <property type="match status" value="1"/>
</dbReference>
<feature type="domain" description="Nicotinate phosphoribosyltransferase N-terminal" evidence="13">
    <location>
        <begin position="2"/>
        <end position="69"/>
    </location>
</feature>
<dbReference type="PANTHER" id="PTHR11098">
    <property type="entry name" value="NICOTINATE PHOSPHORIBOSYLTRANSFERASE"/>
    <property type="match status" value="1"/>
</dbReference>
<dbReference type="EC" id="6.3.4.21" evidence="3 11"/>
<keyword evidence="8 11" id="KW-0808">Transferase</keyword>
<feature type="domain" description="Nicotinate phosphoribosyltransferase C-terminal" evidence="14">
    <location>
        <begin position="317"/>
        <end position="416"/>
    </location>
</feature>
<evidence type="ECO:0000313" key="15">
    <source>
        <dbReference type="EMBL" id="NXT94122.1"/>
    </source>
</evidence>
<accession>A0A7L3GLQ6</accession>
<dbReference type="Pfam" id="PF17767">
    <property type="entry name" value="NAPRTase_N"/>
    <property type="match status" value="1"/>
</dbReference>
<keyword evidence="6 11" id="KW-0436">Ligase</keyword>
<evidence type="ECO:0000256" key="6">
    <source>
        <dbReference type="ARBA" id="ARBA00022598"/>
    </source>
</evidence>
<comment type="function">
    <text evidence="9">Catalyzes the first step in the biosynthesis of NAD from nicotinic acid, the ATP-dependent synthesis of beta-nicotinate D-ribonucleotide from nicotinate and 5-phospho-D-ribose 1-phosphate. Helps prevent cellular oxidative stress via its role in NAD biosynthesis.</text>
</comment>
<dbReference type="InterPro" id="IPR040727">
    <property type="entry name" value="NAPRTase_N"/>
</dbReference>
<dbReference type="PANTHER" id="PTHR11098:SF1">
    <property type="entry name" value="NICOTINATE PHOSPHORIBOSYLTRANSFERASE"/>
    <property type="match status" value="1"/>
</dbReference>
<feature type="non-terminal residue" evidence="15">
    <location>
        <position position="1"/>
    </location>
</feature>
<dbReference type="Proteomes" id="UP000528690">
    <property type="component" value="Unassembled WGS sequence"/>
</dbReference>
<evidence type="ECO:0000256" key="9">
    <source>
        <dbReference type="ARBA" id="ARBA00023426"/>
    </source>
</evidence>
<comment type="PTM">
    <text evidence="11">Transiently phosphorylated on a His residue during the reaction cycle. Phosphorylation strongly increases the affinity for substrates and increases the rate of nicotinate D-ribonucleotide production. Dephosphorylation regenerates the low-affinity form of the enzyme, leading to product release.</text>
</comment>
<reference evidence="15 16" key="1">
    <citation type="submission" date="2019-09" db="EMBL/GenBank/DDBJ databases">
        <title>Bird 10,000 Genomes (B10K) Project - Family phase.</title>
        <authorList>
            <person name="Zhang G."/>
        </authorList>
    </citation>
    <scope>NUCLEOTIDE SEQUENCE [LARGE SCALE GENOMIC DNA]</scope>
    <source>
        <strain evidence="15">B10K-DU-029-28</strain>
    </source>
</reference>
<dbReference type="GO" id="GO:0004516">
    <property type="term" value="F:nicotinate phosphoribosyltransferase activity"/>
    <property type="evidence" value="ECO:0007669"/>
    <property type="project" value="UniProtKB-UniRule"/>
</dbReference>
<dbReference type="OrthoDB" id="193380at2759"/>
<keyword evidence="7 11" id="KW-0662">Pyridine nucleotide biosynthesis</keyword>
<evidence type="ECO:0000256" key="4">
    <source>
        <dbReference type="ARBA" id="ARBA00021569"/>
    </source>
</evidence>
<dbReference type="SUPFAM" id="SSF51690">
    <property type="entry name" value="Nicotinate/Quinolinate PRTase C-terminal domain-like"/>
    <property type="match status" value="1"/>
</dbReference>
<evidence type="ECO:0000259" key="14">
    <source>
        <dbReference type="Pfam" id="PF17956"/>
    </source>
</evidence>
<dbReference type="GO" id="GO:0005829">
    <property type="term" value="C:cytosol"/>
    <property type="evidence" value="ECO:0007669"/>
    <property type="project" value="TreeGrafter"/>
</dbReference>
<dbReference type="UniPathway" id="UPA00253">
    <property type="reaction ID" value="UER00457"/>
</dbReference>
<dbReference type="InterPro" id="IPR041619">
    <property type="entry name" value="NAPRTase_C"/>
</dbReference>
<name>A0A7L3GLQ6_9AVES</name>
<comment type="pathway">
    <text evidence="1 11">Cofactor biosynthesis; NAD(+) biosynthesis; nicotinate D-ribonucleotide from nicotinate: step 1/1.</text>
</comment>
<dbReference type="InterPro" id="IPR006405">
    <property type="entry name" value="Nic_PRibTrfase_pncB"/>
</dbReference>